<evidence type="ECO:0000256" key="1">
    <source>
        <dbReference type="SAM" id="Coils"/>
    </source>
</evidence>
<dbReference type="EMBL" id="ASPP01008560">
    <property type="protein sequence ID" value="ETO25411.1"/>
    <property type="molecule type" value="Genomic_DNA"/>
</dbReference>
<keyword evidence="1" id="KW-0175">Coiled coil</keyword>
<dbReference type="AlphaFoldDB" id="X6NHH0"/>
<keyword evidence="4" id="KW-1185">Reference proteome</keyword>
<evidence type="ECO:0000313" key="3">
    <source>
        <dbReference type="EMBL" id="ETO25411.1"/>
    </source>
</evidence>
<name>X6NHH0_RETFI</name>
<evidence type="ECO:0000256" key="2">
    <source>
        <dbReference type="SAM" id="MobiDB-lite"/>
    </source>
</evidence>
<proteinExistence type="predicted"/>
<evidence type="ECO:0000313" key="4">
    <source>
        <dbReference type="Proteomes" id="UP000023152"/>
    </source>
</evidence>
<gene>
    <name evidence="3" type="ORF">RFI_11727</name>
</gene>
<feature type="region of interest" description="Disordered" evidence="2">
    <location>
        <begin position="1"/>
        <end position="126"/>
    </location>
</feature>
<feature type="compositionally biased region" description="Polar residues" evidence="2">
    <location>
        <begin position="84"/>
        <end position="100"/>
    </location>
</feature>
<protein>
    <submittedName>
        <fullName evidence="3">Uncharacterized protein</fullName>
    </submittedName>
</protein>
<reference evidence="3 4" key="1">
    <citation type="journal article" date="2013" name="Curr. Biol.">
        <title>The Genome of the Foraminiferan Reticulomyxa filosa.</title>
        <authorList>
            <person name="Glockner G."/>
            <person name="Hulsmann N."/>
            <person name="Schleicher M."/>
            <person name="Noegel A.A."/>
            <person name="Eichinger L."/>
            <person name="Gallinger C."/>
            <person name="Pawlowski J."/>
            <person name="Sierra R."/>
            <person name="Euteneuer U."/>
            <person name="Pillet L."/>
            <person name="Moustafa A."/>
            <person name="Platzer M."/>
            <person name="Groth M."/>
            <person name="Szafranski K."/>
            <person name="Schliwa M."/>
        </authorList>
    </citation>
    <scope>NUCLEOTIDE SEQUENCE [LARGE SCALE GENOMIC DNA]</scope>
</reference>
<feature type="compositionally biased region" description="Basic and acidic residues" evidence="2">
    <location>
        <begin position="23"/>
        <end position="32"/>
    </location>
</feature>
<feature type="compositionally biased region" description="Low complexity" evidence="2">
    <location>
        <begin position="74"/>
        <end position="83"/>
    </location>
</feature>
<organism evidence="3 4">
    <name type="scientific">Reticulomyxa filosa</name>
    <dbReference type="NCBI Taxonomy" id="46433"/>
    <lineage>
        <taxon>Eukaryota</taxon>
        <taxon>Sar</taxon>
        <taxon>Rhizaria</taxon>
        <taxon>Retaria</taxon>
        <taxon>Foraminifera</taxon>
        <taxon>Monothalamids</taxon>
        <taxon>Reticulomyxidae</taxon>
        <taxon>Reticulomyxa</taxon>
    </lineage>
</organism>
<accession>X6NHH0</accession>
<dbReference type="Proteomes" id="UP000023152">
    <property type="component" value="Unassembled WGS sequence"/>
</dbReference>
<comment type="caution">
    <text evidence="3">The sequence shown here is derived from an EMBL/GenBank/DDBJ whole genome shotgun (WGS) entry which is preliminary data.</text>
</comment>
<sequence>MLPIEEMMSDTPRDASMPLDINNFHDQEHGMDSLDLDDAIDTMDGKGDDEEEVEVEIDIDHEKEQEEKERKYQSSTSTTSDSSKPNSQTPTSLVGNNNNDNKAKDHVSTHKRTSSADLNDHRSQQVAQLRHDCTQMRTQILRLEKEKEHWAESDHQLAKAIKRCDHLTELLTKMTDEKLHLRLKVEELESLRSQHNIGLSPVKHQS</sequence>
<feature type="compositionally biased region" description="Acidic residues" evidence="2">
    <location>
        <begin position="34"/>
        <end position="57"/>
    </location>
</feature>
<feature type="coiled-coil region" evidence="1">
    <location>
        <begin position="126"/>
        <end position="191"/>
    </location>
</feature>
<feature type="compositionally biased region" description="Basic and acidic residues" evidence="2">
    <location>
        <begin position="58"/>
        <end position="72"/>
    </location>
</feature>